<gene>
    <name evidence="2" type="ORF">HNP52_004403</name>
</gene>
<comment type="caution">
    <text evidence="2">The sequence shown here is derived from an EMBL/GenBank/DDBJ whole genome shotgun (WGS) entry which is preliminary data.</text>
</comment>
<evidence type="ECO:0000313" key="3">
    <source>
        <dbReference type="Proteomes" id="UP000575241"/>
    </source>
</evidence>
<evidence type="ECO:0000256" key="1">
    <source>
        <dbReference type="SAM" id="MobiDB-lite"/>
    </source>
</evidence>
<dbReference type="Proteomes" id="UP000575241">
    <property type="component" value="Unassembled WGS sequence"/>
</dbReference>
<dbReference type="RefSeq" id="WP_184170846.1">
    <property type="nucleotide sequence ID" value="NZ_JACHLN010000005.1"/>
</dbReference>
<organism evidence="2 3">
    <name type="scientific">Sphingomonas kyeonggiensis</name>
    <dbReference type="NCBI Taxonomy" id="1268553"/>
    <lineage>
        <taxon>Bacteria</taxon>
        <taxon>Pseudomonadati</taxon>
        <taxon>Pseudomonadota</taxon>
        <taxon>Alphaproteobacteria</taxon>
        <taxon>Sphingomonadales</taxon>
        <taxon>Sphingomonadaceae</taxon>
        <taxon>Sphingomonas</taxon>
    </lineage>
</organism>
<feature type="region of interest" description="Disordered" evidence="1">
    <location>
        <begin position="27"/>
        <end position="46"/>
    </location>
</feature>
<proteinExistence type="predicted"/>
<sequence>MLTIDFPSISWKLPPVSRVRRRCMRMRLPSSDGHPEGPIDEDPDMGISVLRIAIKQSDREE</sequence>
<accession>A0A7W7K575</accession>
<reference evidence="2 3" key="1">
    <citation type="submission" date="2020-08" db="EMBL/GenBank/DDBJ databases">
        <title>Functional genomics of gut bacteria from endangered species of beetles.</title>
        <authorList>
            <person name="Carlos-Shanley C."/>
        </authorList>
    </citation>
    <scope>NUCLEOTIDE SEQUENCE [LARGE SCALE GENOMIC DNA]</scope>
    <source>
        <strain evidence="2 3">S00224</strain>
    </source>
</reference>
<dbReference type="EMBL" id="JACHLN010000005">
    <property type="protein sequence ID" value="MBB4841301.1"/>
    <property type="molecule type" value="Genomic_DNA"/>
</dbReference>
<name>A0A7W7K575_9SPHN</name>
<evidence type="ECO:0000313" key="2">
    <source>
        <dbReference type="EMBL" id="MBB4841301.1"/>
    </source>
</evidence>
<protein>
    <submittedName>
        <fullName evidence="2">Uncharacterized protein</fullName>
    </submittedName>
</protein>
<dbReference type="AlphaFoldDB" id="A0A7W7K575"/>
<keyword evidence="3" id="KW-1185">Reference proteome</keyword>